<keyword evidence="2 5" id="KW-0285">Flavoprotein</keyword>
<evidence type="ECO:0000256" key="3">
    <source>
        <dbReference type="ARBA" id="ARBA00022827"/>
    </source>
</evidence>
<proteinExistence type="inferred from homology"/>
<organism evidence="6 7">
    <name type="scientific">Thalictrum thalictroides</name>
    <name type="common">Rue-anemone</name>
    <name type="synonym">Anemone thalictroides</name>
    <dbReference type="NCBI Taxonomy" id="46969"/>
    <lineage>
        <taxon>Eukaryota</taxon>
        <taxon>Viridiplantae</taxon>
        <taxon>Streptophyta</taxon>
        <taxon>Embryophyta</taxon>
        <taxon>Tracheophyta</taxon>
        <taxon>Spermatophyta</taxon>
        <taxon>Magnoliopsida</taxon>
        <taxon>Ranunculales</taxon>
        <taxon>Ranunculaceae</taxon>
        <taxon>Thalictroideae</taxon>
        <taxon>Thalictrum</taxon>
    </lineage>
</organism>
<dbReference type="Proteomes" id="UP000554482">
    <property type="component" value="Unassembled WGS sequence"/>
</dbReference>
<comment type="cofactor">
    <cofactor evidence="5">
        <name>FAD</name>
        <dbReference type="ChEBI" id="CHEBI:57692"/>
    </cofactor>
</comment>
<dbReference type="Pfam" id="PF00743">
    <property type="entry name" value="FMO-like"/>
    <property type="match status" value="1"/>
</dbReference>
<dbReference type="GO" id="GO:0050660">
    <property type="term" value="F:flavin adenine dinucleotide binding"/>
    <property type="evidence" value="ECO:0007669"/>
    <property type="project" value="InterPro"/>
</dbReference>
<keyword evidence="4 5" id="KW-0560">Oxidoreductase</keyword>
<dbReference type="InterPro" id="IPR050346">
    <property type="entry name" value="FMO-like"/>
</dbReference>
<evidence type="ECO:0000256" key="4">
    <source>
        <dbReference type="ARBA" id="ARBA00023002"/>
    </source>
</evidence>
<comment type="similarity">
    <text evidence="1 5">Belongs to the FMO family.</text>
</comment>
<gene>
    <name evidence="6" type="ORF">FRX31_034037</name>
</gene>
<dbReference type="AlphaFoldDB" id="A0A7J6UVY8"/>
<dbReference type="EC" id="1.-.-.-" evidence="5"/>
<dbReference type="GO" id="GO:0050661">
    <property type="term" value="F:NADP binding"/>
    <property type="evidence" value="ECO:0007669"/>
    <property type="project" value="InterPro"/>
</dbReference>
<evidence type="ECO:0000256" key="2">
    <source>
        <dbReference type="ARBA" id="ARBA00022630"/>
    </source>
</evidence>
<evidence type="ECO:0000313" key="7">
    <source>
        <dbReference type="Proteomes" id="UP000554482"/>
    </source>
</evidence>
<accession>A0A7J6UVY8</accession>
<keyword evidence="5 6" id="KW-0503">Monooxygenase</keyword>
<keyword evidence="3 5" id="KW-0274">FAD</keyword>
<dbReference type="InterPro" id="IPR020946">
    <property type="entry name" value="Flavin_mOase-like"/>
</dbReference>
<dbReference type="Gene3D" id="3.50.50.60">
    <property type="entry name" value="FAD/NAD(P)-binding domain"/>
    <property type="match status" value="1"/>
</dbReference>
<dbReference type="GO" id="GO:0004499">
    <property type="term" value="F:N,N-dimethylaniline monooxygenase activity"/>
    <property type="evidence" value="ECO:0007669"/>
    <property type="project" value="InterPro"/>
</dbReference>
<evidence type="ECO:0000313" key="6">
    <source>
        <dbReference type="EMBL" id="KAF5176370.1"/>
    </source>
</evidence>
<dbReference type="OrthoDB" id="66881at2759"/>
<comment type="caution">
    <text evidence="6">The sequence shown here is derived from an EMBL/GenBank/DDBJ whole genome shotgun (WGS) entry which is preliminary data.</text>
</comment>
<evidence type="ECO:0000256" key="5">
    <source>
        <dbReference type="RuleBase" id="RU361177"/>
    </source>
</evidence>
<name>A0A7J6UVY8_THATH</name>
<reference evidence="6 7" key="1">
    <citation type="submission" date="2020-06" db="EMBL/GenBank/DDBJ databases">
        <title>Transcriptomic and genomic resources for Thalictrum thalictroides and T. hernandezii: Facilitating candidate gene discovery in an emerging model plant lineage.</title>
        <authorList>
            <person name="Arias T."/>
            <person name="Riano-Pachon D.M."/>
            <person name="Di Stilio V.S."/>
        </authorList>
    </citation>
    <scope>NUCLEOTIDE SEQUENCE [LARGE SCALE GENOMIC DNA]</scope>
    <source>
        <strain evidence="7">cv. WT478/WT964</strain>
        <tissue evidence="6">Leaves</tissue>
    </source>
</reference>
<keyword evidence="7" id="KW-1185">Reference proteome</keyword>
<protein>
    <recommendedName>
        <fullName evidence="5">Flavin-containing monooxygenase</fullName>
        <ecNumber evidence="5">1.-.-.-</ecNumber>
    </recommendedName>
</protein>
<dbReference type="SUPFAM" id="SSF51905">
    <property type="entry name" value="FAD/NAD(P)-binding domain"/>
    <property type="match status" value="1"/>
</dbReference>
<dbReference type="EMBL" id="JABWDY010042833">
    <property type="protein sequence ID" value="KAF5176370.1"/>
    <property type="molecule type" value="Genomic_DNA"/>
</dbReference>
<evidence type="ECO:0000256" key="1">
    <source>
        <dbReference type="ARBA" id="ARBA00009183"/>
    </source>
</evidence>
<dbReference type="PROSITE" id="PS51257">
    <property type="entry name" value="PROKAR_LIPOPROTEIN"/>
    <property type="match status" value="1"/>
</dbReference>
<dbReference type="InterPro" id="IPR036188">
    <property type="entry name" value="FAD/NAD-bd_sf"/>
</dbReference>
<dbReference type="PANTHER" id="PTHR23023">
    <property type="entry name" value="DIMETHYLANILINE MONOOXYGENASE"/>
    <property type="match status" value="1"/>
</dbReference>
<sequence>MEKRVAIIGAGISGLIACKYMSVKGFNPIVFEAKDSIGGVWTHTVETTKLQTPKDAYQFSDFPWPSSVKEEFPDHSQTKVLAVDYEGPSDEEMVAWDLWGEPFSPKGKWNITIENTQNKTTEFSDIPNIPDFPPNNGPEVFGGKVIHSMDYSAIDDASAAEFVKDK</sequence>